<keyword evidence="12 14" id="KW-0238">DNA-binding</keyword>
<dbReference type="OrthoDB" id="9758506at2"/>
<dbReference type="GO" id="GO:0003690">
    <property type="term" value="F:double-stranded DNA binding"/>
    <property type="evidence" value="ECO:0007669"/>
    <property type="project" value="UniProtKB-UniRule"/>
</dbReference>
<keyword evidence="6 14" id="KW-0378">Hydrolase</keyword>
<dbReference type="PANTHER" id="PTHR30591">
    <property type="entry name" value="RECBCD ENZYME SUBUNIT RECC"/>
    <property type="match status" value="1"/>
</dbReference>
<dbReference type="HAMAP" id="MF_01452">
    <property type="entry name" value="AddB_type1"/>
    <property type="match status" value="1"/>
</dbReference>
<dbReference type="InterPro" id="IPR011604">
    <property type="entry name" value="PDDEXK-like_dom_sf"/>
</dbReference>
<comment type="cofactor">
    <cofactor evidence="14">
        <name>Mg(2+)</name>
        <dbReference type="ChEBI" id="CHEBI:18420"/>
    </cofactor>
</comment>
<evidence type="ECO:0000259" key="15">
    <source>
        <dbReference type="PROSITE" id="PS51217"/>
    </source>
</evidence>
<evidence type="ECO:0000256" key="1">
    <source>
        <dbReference type="ARBA" id="ARBA00022485"/>
    </source>
</evidence>
<comment type="cofactor">
    <cofactor evidence="14">
        <name>[4Fe-4S] cluster</name>
        <dbReference type="ChEBI" id="CHEBI:49883"/>
    </cofactor>
    <text evidence="14">Binds 1 [4Fe-4S] cluster.</text>
</comment>
<evidence type="ECO:0000256" key="14">
    <source>
        <dbReference type="HAMAP-Rule" id="MF_01452"/>
    </source>
</evidence>
<comment type="subunit">
    <text evidence="14">Heterodimer of AddA and AddB.</text>
</comment>
<dbReference type="EMBL" id="RBAH01000001">
    <property type="protein sequence ID" value="RKN86973.1"/>
    <property type="molecule type" value="Genomic_DNA"/>
</dbReference>
<dbReference type="Gene3D" id="6.10.140.1030">
    <property type="match status" value="1"/>
</dbReference>
<dbReference type="Proteomes" id="UP000282311">
    <property type="component" value="Unassembled WGS sequence"/>
</dbReference>
<gene>
    <name evidence="14 16" type="primary">addB</name>
    <name evidence="16" type="ORF">D7M11_03200</name>
</gene>
<dbReference type="EC" id="3.1.-.-" evidence="14"/>
<feature type="binding site" evidence="14">
    <location>
        <position position="1146"/>
    </location>
    <ligand>
        <name>[4Fe-4S] cluster</name>
        <dbReference type="ChEBI" id="CHEBI:49883"/>
    </ligand>
</feature>
<dbReference type="AlphaFoldDB" id="A0A3B0CNW5"/>
<keyword evidence="8 14" id="KW-0269">Exonuclease</keyword>
<comment type="caution">
    <text evidence="16">The sequence shown here is derived from an EMBL/GenBank/DDBJ whole genome shotgun (WGS) entry which is preliminary data.</text>
</comment>
<comment type="miscellaneous">
    <text evidence="14">Despite having conserved helicase domains, this subunit does not have helicase activity.</text>
</comment>
<dbReference type="InterPro" id="IPR049035">
    <property type="entry name" value="ADDB_N"/>
</dbReference>
<dbReference type="Pfam" id="PF12705">
    <property type="entry name" value="PDDEXK_1"/>
    <property type="match status" value="1"/>
</dbReference>
<evidence type="ECO:0000256" key="5">
    <source>
        <dbReference type="ARBA" id="ARBA00022763"/>
    </source>
</evidence>
<keyword evidence="11 14" id="KW-0411">Iron-sulfur</keyword>
<evidence type="ECO:0000256" key="8">
    <source>
        <dbReference type="ARBA" id="ARBA00022839"/>
    </source>
</evidence>
<organism evidence="16 17">
    <name type="scientific">Paenibacillus ginsengarvi</name>
    <dbReference type="NCBI Taxonomy" id="400777"/>
    <lineage>
        <taxon>Bacteria</taxon>
        <taxon>Bacillati</taxon>
        <taxon>Bacillota</taxon>
        <taxon>Bacilli</taxon>
        <taxon>Bacillales</taxon>
        <taxon>Paenibacillaceae</taxon>
        <taxon>Paenibacillus</taxon>
    </lineage>
</organism>
<keyword evidence="1 14" id="KW-0004">4Fe-4S</keyword>
<keyword evidence="3 14" id="KW-0479">Metal-binding</keyword>
<evidence type="ECO:0000313" key="17">
    <source>
        <dbReference type="Proteomes" id="UP000282311"/>
    </source>
</evidence>
<name>A0A3B0CNW5_9BACL</name>
<feature type="binding site" evidence="14">
    <location>
        <position position="821"/>
    </location>
    <ligand>
        <name>[4Fe-4S] cluster</name>
        <dbReference type="ChEBI" id="CHEBI:49883"/>
    </ligand>
</feature>
<dbReference type="Pfam" id="PF21445">
    <property type="entry name" value="ADDB_N"/>
    <property type="match status" value="1"/>
</dbReference>
<evidence type="ECO:0000256" key="4">
    <source>
        <dbReference type="ARBA" id="ARBA00022741"/>
    </source>
</evidence>
<dbReference type="InterPro" id="IPR014017">
    <property type="entry name" value="DNA_helicase_UvrD-like_C"/>
</dbReference>
<dbReference type="GO" id="GO:0008409">
    <property type="term" value="F:5'-3' exonuclease activity"/>
    <property type="evidence" value="ECO:0007669"/>
    <property type="project" value="UniProtKB-UniRule"/>
</dbReference>
<protein>
    <recommendedName>
        <fullName evidence="14">ATP-dependent helicase/deoxyribonuclease subunit B</fullName>
        <ecNumber evidence="14">3.1.-.-</ecNumber>
    </recommendedName>
    <alternativeName>
        <fullName evidence="14">ATP-dependent helicase/nuclease subunit AddB</fullName>
    </alternativeName>
</protein>
<dbReference type="InterPro" id="IPR038726">
    <property type="entry name" value="PDDEXK_AddAB-type"/>
</dbReference>
<sequence>MAIRYILGRSGTGKTERCLGEIGQQLRGEPEGAPLVLLVPEQATFQAEHALVSAPGLGGSIRAQVFSFRRLAYRIMQELGGTARVHIDDNGKKMLLYDLLHQHGDELKQFRTSSDQAGFIDQLNRMYGEFRRHLITPDKLELFFRQAEQRQEPGEGSNLPLDKLHDLLLIYRRFEEILSEHYLDSEHLLTQAADMLAESSYIREARVWIDGFYSFNPQEMRFIGELMRHSEQTTISLCVDRDYASSDSPDELGLFYPAAKTLVRLKRLAEELSAEQSAEVLACDPPERFRRSPKLAHLESALEYRSGRAYRGRQAADRELVLAAAVSRRAEAEGAARELVRLVRDEGYRWRDMAIMVRNLEQYGDVLAVTFADYGIPFFIDQRRSVLHHPVVELIRSSLEVVAGRWRTDAIFRCVKTELLLPPELAETAAQSAALRDAMCRLENYVLAAGIHGSRFTEAKRWSYRVGSMLDDVQEGAAGTPDESFYTEMDGLRRLVARPLKQLDDDLRKAGTVRDMAESLFRYLESTQAAARLEVWSRGCLEAGEVEKAREHSQVWGSVIDLLDQIVEMLGGETMTVDRFAGIVETGLESATLGLVPPSLDQVLIGTIDRTRSGEVRHLFVLGANDGVIPARPQEDGVLSEPERERMTDAGLELADGSRRKLLDESFLLYKALTTPSDSLWISYPLADEEGKSLLPSEIVKRLRAMFPALKERLLLIDAPSGETETAGGDPYEYAVHPGKALSHLAVQLRQWIRGVKPDDVWWEIYNWFVSRPEWRGQVQRILRSLLYTNREDPLPDSISRELYGELLKASVSRMERFVSCPFSQFASHGLKLAERHVYRLDAPDIGQLFHAALSKIALELQREGIHWGALTPEQCDERASQAVQELVPRLQGEILLSSKRFGYIARKLKQIVSRASVVLGVHARRGEFVPVGLEVGFGPGQPLPPLEFELGKGRRMQIVGRIDRVDRASGDKGVLLRIIDYKSSETSLRLADVFYGLSLQMLTYLDVVITHAEKWLGTPAMPAGVLYFHVHNPLLRRKNTLSEEAAEAEALKRFKMKGLVLGDPETVRLMDHSLRERSGHSELIPVALKADGSFYQNSSVVSEQQWQKLSGYVRTMIARIGEQIAGGNVDIKPIRSGAKLACTYCPYKPVCAFEPITEESGYNRLQRIEKEAVWQAIESAAGDLR</sequence>
<comment type="function">
    <text evidence="14">The heterodimer acts as both an ATP-dependent DNA helicase and an ATP-dependent, dual-direction single-stranded exonuclease. Recognizes the chi site generating a DNA molecule suitable for the initiation of homologous recombination. The AddB subunit has 5' -&gt; 3' nuclease activity but not helicase activity.</text>
</comment>
<reference evidence="16 17" key="1">
    <citation type="journal article" date="2007" name="Int. J. Syst. Evol. Microbiol.">
        <title>Paenibacillus ginsengarvi sp. nov., isolated from soil from ginseng cultivation.</title>
        <authorList>
            <person name="Yoon M.H."/>
            <person name="Ten L.N."/>
            <person name="Im W.T."/>
        </authorList>
    </citation>
    <scope>NUCLEOTIDE SEQUENCE [LARGE SCALE GENOMIC DNA]</scope>
    <source>
        <strain evidence="16 17">KCTC 13059</strain>
    </source>
</reference>
<keyword evidence="5 14" id="KW-0227">DNA damage</keyword>
<keyword evidence="13 14" id="KW-0234">DNA repair</keyword>
<evidence type="ECO:0000256" key="12">
    <source>
        <dbReference type="ARBA" id="ARBA00023125"/>
    </source>
</evidence>
<dbReference type="GO" id="GO:0004386">
    <property type="term" value="F:helicase activity"/>
    <property type="evidence" value="ECO:0007669"/>
    <property type="project" value="UniProtKB-KW"/>
</dbReference>
<evidence type="ECO:0000256" key="13">
    <source>
        <dbReference type="ARBA" id="ARBA00023204"/>
    </source>
</evidence>
<dbReference type="GO" id="GO:0046872">
    <property type="term" value="F:metal ion binding"/>
    <property type="evidence" value="ECO:0007669"/>
    <property type="project" value="UniProtKB-KW"/>
</dbReference>
<keyword evidence="7 14" id="KW-0347">Helicase</keyword>
<evidence type="ECO:0000256" key="3">
    <source>
        <dbReference type="ARBA" id="ARBA00022723"/>
    </source>
</evidence>
<feature type="binding site" evidence="14">
    <location>
        <position position="1152"/>
    </location>
    <ligand>
        <name>[4Fe-4S] cluster</name>
        <dbReference type="ChEBI" id="CHEBI:49883"/>
    </ligand>
</feature>
<evidence type="ECO:0000256" key="7">
    <source>
        <dbReference type="ARBA" id="ARBA00022806"/>
    </source>
</evidence>
<dbReference type="InterPro" id="IPR027417">
    <property type="entry name" value="P-loop_NTPase"/>
</dbReference>
<dbReference type="GO" id="GO:0051539">
    <property type="term" value="F:4 iron, 4 sulfur cluster binding"/>
    <property type="evidence" value="ECO:0007669"/>
    <property type="project" value="UniProtKB-KW"/>
</dbReference>
<keyword evidence="2 14" id="KW-0540">Nuclease</keyword>
<evidence type="ECO:0000256" key="11">
    <source>
        <dbReference type="ARBA" id="ARBA00023014"/>
    </source>
</evidence>
<dbReference type="GO" id="GO:0000724">
    <property type="term" value="P:double-strand break repair via homologous recombination"/>
    <property type="evidence" value="ECO:0007669"/>
    <property type="project" value="UniProtKB-UniRule"/>
</dbReference>
<evidence type="ECO:0000256" key="2">
    <source>
        <dbReference type="ARBA" id="ARBA00022722"/>
    </source>
</evidence>
<evidence type="ECO:0000256" key="6">
    <source>
        <dbReference type="ARBA" id="ARBA00022801"/>
    </source>
</evidence>
<dbReference type="Gene3D" id="3.90.320.10">
    <property type="match status" value="1"/>
</dbReference>
<comment type="similarity">
    <text evidence="14">Belongs to the helicase family. AddB/RexB type 1 subfamily.</text>
</comment>
<dbReference type="Gene3D" id="3.40.50.300">
    <property type="entry name" value="P-loop containing nucleotide triphosphate hydrolases"/>
    <property type="match status" value="3"/>
</dbReference>
<dbReference type="PROSITE" id="PS51217">
    <property type="entry name" value="UVRD_HELICASE_CTER"/>
    <property type="match status" value="1"/>
</dbReference>
<evidence type="ECO:0000256" key="9">
    <source>
        <dbReference type="ARBA" id="ARBA00022840"/>
    </source>
</evidence>
<evidence type="ECO:0000256" key="10">
    <source>
        <dbReference type="ARBA" id="ARBA00023004"/>
    </source>
</evidence>
<keyword evidence="17" id="KW-1185">Reference proteome</keyword>
<keyword evidence="10 14" id="KW-0408">Iron</keyword>
<accession>A0A3B0CNW5</accession>
<dbReference type="SUPFAM" id="SSF52540">
    <property type="entry name" value="P-loop containing nucleoside triphosphate hydrolases"/>
    <property type="match status" value="1"/>
</dbReference>
<dbReference type="GO" id="GO:0005524">
    <property type="term" value="F:ATP binding"/>
    <property type="evidence" value="ECO:0007669"/>
    <property type="project" value="UniProtKB-UniRule"/>
</dbReference>
<feature type="binding site" evidence="14">
    <location>
        <position position="1143"/>
    </location>
    <ligand>
        <name>[4Fe-4S] cluster</name>
        <dbReference type="ChEBI" id="CHEBI:49883"/>
    </ligand>
</feature>
<keyword evidence="9 14" id="KW-0067">ATP-binding</keyword>
<evidence type="ECO:0000313" key="16">
    <source>
        <dbReference type="EMBL" id="RKN86973.1"/>
    </source>
</evidence>
<dbReference type="NCBIfam" id="TIGR02773">
    <property type="entry name" value="addB_Gpos"/>
    <property type="match status" value="1"/>
</dbReference>
<dbReference type="PANTHER" id="PTHR30591:SF1">
    <property type="entry name" value="RECBCD ENZYME SUBUNIT RECC"/>
    <property type="match status" value="1"/>
</dbReference>
<proteinExistence type="inferred from homology"/>
<dbReference type="InterPro" id="IPR014140">
    <property type="entry name" value="DNA_helicase_suAddB"/>
</dbReference>
<keyword evidence="4 14" id="KW-0547">Nucleotide-binding</keyword>
<feature type="domain" description="UvrD-like helicase C-terminal" evidence="15">
    <location>
        <begin position="286"/>
        <end position="613"/>
    </location>
</feature>